<proteinExistence type="predicted"/>
<comment type="caution">
    <text evidence="1">The sequence shown here is derived from an EMBL/GenBank/DDBJ whole genome shotgun (WGS) entry which is preliminary data.</text>
</comment>
<protein>
    <submittedName>
        <fullName evidence="1">Uncharacterized protein</fullName>
    </submittedName>
</protein>
<organism evidence="1 2">
    <name type="scientific">Lacticaseibacillus nasuensis JCM 17158</name>
    <dbReference type="NCBI Taxonomy" id="1291734"/>
    <lineage>
        <taxon>Bacteria</taxon>
        <taxon>Bacillati</taxon>
        <taxon>Bacillota</taxon>
        <taxon>Bacilli</taxon>
        <taxon>Lactobacillales</taxon>
        <taxon>Lactobacillaceae</taxon>
        <taxon>Lacticaseibacillus</taxon>
    </lineage>
</organism>
<sequence>MRVSEWYEQLQAQLTSDGFTVTFMQPQPGAVLPLVHVAGHTDGDVSSHNGTLSSIDQQIDLYGEVTMSRAEFEMLTEKLKWSLSRAGGWESLTTQQMIDTSTGRDLYRALLLITKTI</sequence>
<keyword evidence="2" id="KW-1185">Reference proteome</keyword>
<dbReference type="Proteomes" id="UP000051804">
    <property type="component" value="Unassembled WGS sequence"/>
</dbReference>
<dbReference type="AlphaFoldDB" id="A0A0R1JZD8"/>
<dbReference type="STRING" id="1291734.FD02_GL001042"/>
<dbReference type="EMBL" id="AZDJ01000013">
    <property type="protein sequence ID" value="KRK73186.1"/>
    <property type="molecule type" value="Genomic_DNA"/>
</dbReference>
<accession>A0A0R1JZD8</accession>
<dbReference type="PATRIC" id="fig|1291734.4.peg.1072"/>
<reference evidence="1 2" key="1">
    <citation type="journal article" date="2015" name="Genome Announc.">
        <title>Expanding the biotechnology potential of lactobacilli through comparative genomics of 213 strains and associated genera.</title>
        <authorList>
            <person name="Sun Z."/>
            <person name="Harris H.M."/>
            <person name="McCann A."/>
            <person name="Guo C."/>
            <person name="Argimon S."/>
            <person name="Zhang W."/>
            <person name="Yang X."/>
            <person name="Jeffery I.B."/>
            <person name="Cooney J.C."/>
            <person name="Kagawa T.F."/>
            <person name="Liu W."/>
            <person name="Song Y."/>
            <person name="Salvetti E."/>
            <person name="Wrobel A."/>
            <person name="Rasinkangas P."/>
            <person name="Parkhill J."/>
            <person name="Rea M.C."/>
            <person name="O'Sullivan O."/>
            <person name="Ritari J."/>
            <person name="Douillard F.P."/>
            <person name="Paul Ross R."/>
            <person name="Yang R."/>
            <person name="Briner A.E."/>
            <person name="Felis G.E."/>
            <person name="de Vos W.M."/>
            <person name="Barrangou R."/>
            <person name="Klaenhammer T.R."/>
            <person name="Caufield P.W."/>
            <person name="Cui Y."/>
            <person name="Zhang H."/>
            <person name="O'Toole P.W."/>
        </authorList>
    </citation>
    <scope>NUCLEOTIDE SEQUENCE [LARGE SCALE GENOMIC DNA]</scope>
    <source>
        <strain evidence="1 2">JCM 17158</strain>
    </source>
</reference>
<evidence type="ECO:0000313" key="2">
    <source>
        <dbReference type="Proteomes" id="UP000051804"/>
    </source>
</evidence>
<dbReference type="OrthoDB" id="2299264at2"/>
<name>A0A0R1JZD8_9LACO</name>
<evidence type="ECO:0000313" key="1">
    <source>
        <dbReference type="EMBL" id="KRK73186.1"/>
    </source>
</evidence>
<gene>
    <name evidence="1" type="ORF">FD02_GL001042</name>
</gene>
<dbReference type="RefSeq" id="WP_054722826.1">
    <property type="nucleotide sequence ID" value="NZ_AZDJ01000013.1"/>
</dbReference>